<comment type="subcellular location">
    <subcellularLocation>
        <location evidence="7">Cell membrane</location>
        <topology evidence="7">Single-pass membrane protein</topology>
    </subcellularLocation>
</comment>
<dbReference type="GO" id="GO:0071555">
    <property type="term" value="P:cell wall organization"/>
    <property type="evidence" value="ECO:0007669"/>
    <property type="project" value="UniProtKB-KW"/>
</dbReference>
<reference evidence="9 10" key="1">
    <citation type="submission" date="2018-05" db="EMBL/GenBank/DDBJ databases">
        <title>Genetic diversity of glacier-inhabiting Cryobacterium bacteria in China and description of Cryobacterium mengkeensis sp. nov. and Arthrobacter glacialis sp. nov.</title>
        <authorList>
            <person name="Liu Q."/>
            <person name="Xin Y.-H."/>
        </authorList>
    </citation>
    <scope>NUCLEOTIDE SEQUENCE [LARGE SCALE GENOMIC DNA]</scope>
    <source>
        <strain evidence="9 10">GP3</strain>
    </source>
</reference>
<evidence type="ECO:0000256" key="7">
    <source>
        <dbReference type="HAMAP-Rule" id="MF_02065"/>
    </source>
</evidence>
<comment type="function">
    <text evidence="7">Functions as a peptidoglycan terminase that cleaves nascent peptidoglycan strands endolytically to terminate their elongation.</text>
</comment>
<dbReference type="InterPro" id="IPR003770">
    <property type="entry name" value="MLTG-like"/>
</dbReference>
<feature type="region of interest" description="Disordered" evidence="8">
    <location>
        <begin position="1"/>
        <end position="60"/>
    </location>
</feature>
<dbReference type="EMBL" id="QHLZ01000006">
    <property type="protein sequence ID" value="PXA65232.1"/>
    <property type="molecule type" value="Genomic_DNA"/>
</dbReference>
<evidence type="ECO:0000256" key="3">
    <source>
        <dbReference type="ARBA" id="ARBA00022989"/>
    </source>
</evidence>
<dbReference type="Proteomes" id="UP000246303">
    <property type="component" value="Unassembled WGS sequence"/>
</dbReference>
<evidence type="ECO:0000256" key="2">
    <source>
        <dbReference type="ARBA" id="ARBA00022692"/>
    </source>
</evidence>
<keyword evidence="1 7" id="KW-1003">Cell membrane</keyword>
<gene>
    <name evidence="7 9" type="primary">mltG</name>
    <name evidence="9" type="ORF">CVS29_11220</name>
</gene>
<evidence type="ECO:0000313" key="9">
    <source>
        <dbReference type="EMBL" id="PXA65232.1"/>
    </source>
</evidence>
<keyword evidence="2 7" id="KW-0812">Transmembrane</keyword>
<evidence type="ECO:0000256" key="5">
    <source>
        <dbReference type="ARBA" id="ARBA00023239"/>
    </source>
</evidence>
<accession>A0A2V3DQE7</accession>
<evidence type="ECO:0000256" key="6">
    <source>
        <dbReference type="ARBA" id="ARBA00023316"/>
    </source>
</evidence>
<evidence type="ECO:0000256" key="4">
    <source>
        <dbReference type="ARBA" id="ARBA00023136"/>
    </source>
</evidence>
<comment type="catalytic activity">
    <reaction evidence="7">
        <text>a peptidoglycan chain = a peptidoglycan chain with N-acetyl-1,6-anhydromuramyl-[peptide] at the reducing end + a peptidoglycan chain with N-acetylglucosamine at the non-reducing end.</text>
        <dbReference type="EC" id="4.2.2.29"/>
    </reaction>
</comment>
<keyword evidence="6 7" id="KW-0961">Cell wall biogenesis/degradation</keyword>
<dbReference type="GO" id="GO:0008932">
    <property type="term" value="F:lytic endotransglycosylase activity"/>
    <property type="evidence" value="ECO:0007669"/>
    <property type="project" value="UniProtKB-UniRule"/>
</dbReference>
<dbReference type="PANTHER" id="PTHR30518">
    <property type="entry name" value="ENDOLYTIC MUREIN TRANSGLYCOSYLASE"/>
    <property type="match status" value="1"/>
</dbReference>
<evidence type="ECO:0000256" key="8">
    <source>
        <dbReference type="SAM" id="MobiDB-lite"/>
    </source>
</evidence>
<dbReference type="Gene3D" id="3.30.1490.480">
    <property type="entry name" value="Endolytic murein transglycosylase"/>
    <property type="match status" value="1"/>
</dbReference>
<dbReference type="AlphaFoldDB" id="A0A2V3DQE7"/>
<dbReference type="PANTHER" id="PTHR30518:SF2">
    <property type="entry name" value="ENDOLYTIC MUREIN TRANSGLYCOSYLASE"/>
    <property type="match status" value="1"/>
</dbReference>
<dbReference type="HAMAP" id="MF_02065">
    <property type="entry name" value="MltG"/>
    <property type="match status" value="1"/>
</dbReference>
<feature type="site" description="Important for catalytic activity" evidence="7">
    <location>
        <position position="323"/>
    </location>
</feature>
<feature type="compositionally biased region" description="Basic and acidic residues" evidence="8">
    <location>
        <begin position="43"/>
        <end position="57"/>
    </location>
</feature>
<protein>
    <recommendedName>
        <fullName evidence="7">Endolytic murein transglycosylase</fullName>
        <ecNumber evidence="7">4.2.2.29</ecNumber>
    </recommendedName>
    <alternativeName>
        <fullName evidence="7">Peptidoglycan lytic transglycosylase</fullName>
    </alternativeName>
    <alternativeName>
        <fullName evidence="7">Peptidoglycan polymerization terminase</fullName>
    </alternativeName>
</protein>
<dbReference type="Pfam" id="PF02618">
    <property type="entry name" value="YceG"/>
    <property type="match status" value="1"/>
</dbReference>
<keyword evidence="3 7" id="KW-1133">Transmembrane helix</keyword>
<feature type="compositionally biased region" description="Basic and acidic residues" evidence="8">
    <location>
        <begin position="16"/>
        <end position="27"/>
    </location>
</feature>
<keyword evidence="5 7" id="KW-0456">Lyase</keyword>
<keyword evidence="4 7" id="KW-0472">Membrane</keyword>
<dbReference type="RefSeq" id="WP_110106408.1">
    <property type="nucleotide sequence ID" value="NZ_JACBZZ010000001.1"/>
</dbReference>
<keyword evidence="10" id="KW-1185">Reference proteome</keyword>
<organism evidence="9 10">
    <name type="scientific">Arthrobacter psychrochitiniphilus</name>
    <dbReference type="NCBI Taxonomy" id="291045"/>
    <lineage>
        <taxon>Bacteria</taxon>
        <taxon>Bacillati</taxon>
        <taxon>Actinomycetota</taxon>
        <taxon>Actinomycetes</taxon>
        <taxon>Micrococcales</taxon>
        <taxon>Micrococcaceae</taxon>
        <taxon>Arthrobacter</taxon>
    </lineage>
</organism>
<dbReference type="GO" id="GO:0009252">
    <property type="term" value="P:peptidoglycan biosynthetic process"/>
    <property type="evidence" value="ECO:0007669"/>
    <property type="project" value="UniProtKB-UniRule"/>
</dbReference>
<comment type="similarity">
    <text evidence="7">Belongs to the transglycosylase MltG family.</text>
</comment>
<sequence length="454" mass="48976">MSDLFRDRSQSSGGRRSTEPHHAEPYHAEPQSDGPQSDGPQYDDEHSAAEGYGHDNAEDALYTGHSDYEHYEEYGQHESSEPVAPEVLVLPSRRTSRVSKRVRKRRRSLAFLVVLVLFGAVVYFAVQAVKPMLGGFTVPDYPGPGTGTVQILIQPGANGRTVASELKSSDVVASEQAFLDALKAADGSGSLQPGEFQMKSQMKASDAVAILLASSDEKVHYAAVAQNLRINEVLAVLAKSTGIPEGEFTALSKEPKLFGLPAQALNLEGYLAPGEYRFSIDLNAQEILAQMVENTKKELTETGVTDPDEQFRVLTIASIIEFEGTPDNYALISGAIENRLNNPDGETGGRIESDATVTYGLGTKSYHFTAAQKADKSNPYNTYANPGLPIGPIGSPGAKAIVAAAHPKANPYYFWVTVNLKTGETLFAKTYAEHQANVAKFSAWCAANEGECNQ</sequence>
<dbReference type="EC" id="4.2.2.29" evidence="7"/>
<evidence type="ECO:0000256" key="1">
    <source>
        <dbReference type="ARBA" id="ARBA00022475"/>
    </source>
</evidence>
<comment type="caution">
    <text evidence="9">The sequence shown here is derived from an EMBL/GenBank/DDBJ whole genome shotgun (WGS) entry which is preliminary data.</text>
</comment>
<dbReference type="NCBIfam" id="TIGR00247">
    <property type="entry name" value="endolytic transglycosylase MltG"/>
    <property type="match status" value="1"/>
</dbReference>
<dbReference type="GO" id="GO:0005886">
    <property type="term" value="C:plasma membrane"/>
    <property type="evidence" value="ECO:0007669"/>
    <property type="project" value="UniProtKB-SubCell"/>
</dbReference>
<evidence type="ECO:0000313" key="10">
    <source>
        <dbReference type="Proteomes" id="UP000246303"/>
    </source>
</evidence>
<dbReference type="OrthoDB" id="9814591at2"/>
<name>A0A2V3DQE7_9MICC</name>
<proteinExistence type="inferred from homology"/>
<feature type="transmembrane region" description="Helical" evidence="7">
    <location>
        <begin position="109"/>
        <end position="126"/>
    </location>
</feature>